<organism evidence="2 3">
    <name type="scientific">Flavobacterium akiainvivens</name>
    <dbReference type="NCBI Taxonomy" id="1202724"/>
    <lineage>
        <taxon>Bacteria</taxon>
        <taxon>Pseudomonadati</taxon>
        <taxon>Bacteroidota</taxon>
        <taxon>Flavobacteriia</taxon>
        <taxon>Flavobacteriales</taxon>
        <taxon>Flavobacteriaceae</taxon>
        <taxon>Flavobacterium</taxon>
    </lineage>
</organism>
<evidence type="ECO:0008006" key="4">
    <source>
        <dbReference type="Google" id="ProtNLM"/>
    </source>
</evidence>
<dbReference type="RefSeq" id="WP_054409529.1">
    <property type="nucleotide sequence ID" value="NZ_FOYA01000002.1"/>
</dbReference>
<reference evidence="2 3" key="1">
    <citation type="submission" date="2015-08" db="EMBL/GenBank/DDBJ databases">
        <title>Whole genome sequence of Flavobacterium akiainvivens IK-1T, from decaying Wikstroemia oahuensis, an endemic Hawaiian shrub.</title>
        <authorList>
            <person name="Wan X."/>
            <person name="Hou S."/>
            <person name="Saito J."/>
            <person name="Donachie S."/>
        </authorList>
    </citation>
    <scope>NUCLEOTIDE SEQUENCE [LARGE SCALE GENOMIC DNA]</scope>
    <source>
        <strain evidence="2 3">IK-1</strain>
    </source>
</reference>
<sequence length="145" mass="16617">MKKLLFILALLCGLGLQAQVVTQAEVQGTWKIIFVDNHEAKIDIEKGSWVIKDETPAVTYTSGNSFYEEMMASAKKIRFEFKDSTITSVNDGQRESKVFKLEVKDGKTYMGVENEEDVLWIYIKDGKMHYQDEKEGMQFVFAKAE</sequence>
<keyword evidence="1" id="KW-0732">Signal</keyword>
<feature type="signal peptide" evidence="1">
    <location>
        <begin position="1"/>
        <end position="18"/>
    </location>
</feature>
<keyword evidence="3" id="KW-1185">Reference proteome</keyword>
<dbReference type="AlphaFoldDB" id="A0A0M9VJJ2"/>
<name>A0A0M9VJJ2_9FLAO</name>
<evidence type="ECO:0000313" key="2">
    <source>
        <dbReference type="EMBL" id="KOS07812.1"/>
    </source>
</evidence>
<feature type="chain" id="PRO_5005839066" description="Lipocalin-like domain-containing protein" evidence="1">
    <location>
        <begin position="19"/>
        <end position="145"/>
    </location>
</feature>
<proteinExistence type="predicted"/>
<protein>
    <recommendedName>
        <fullName evidence="4">Lipocalin-like domain-containing protein</fullName>
    </recommendedName>
</protein>
<dbReference type="EMBL" id="LIYD01000005">
    <property type="protein sequence ID" value="KOS07812.1"/>
    <property type="molecule type" value="Genomic_DNA"/>
</dbReference>
<evidence type="ECO:0000313" key="3">
    <source>
        <dbReference type="Proteomes" id="UP000037755"/>
    </source>
</evidence>
<accession>A0A0M9VJJ2</accession>
<comment type="caution">
    <text evidence="2">The sequence shown here is derived from an EMBL/GenBank/DDBJ whole genome shotgun (WGS) entry which is preliminary data.</text>
</comment>
<gene>
    <name evidence="2" type="ORF">AM493_18450</name>
</gene>
<dbReference type="PATRIC" id="fig|1202724.3.peg.3832"/>
<evidence type="ECO:0000256" key="1">
    <source>
        <dbReference type="SAM" id="SignalP"/>
    </source>
</evidence>
<dbReference type="STRING" id="1202724.AM493_18450"/>
<dbReference type="Proteomes" id="UP000037755">
    <property type="component" value="Unassembled WGS sequence"/>
</dbReference>